<feature type="transmembrane region" description="Helical" evidence="1">
    <location>
        <begin position="69"/>
        <end position="88"/>
    </location>
</feature>
<gene>
    <name evidence="2" type="ORF">I1A_002363</name>
</gene>
<accession>A0A7U9GT82</accession>
<organism evidence="2 3">
    <name type="scientific">Pseudomonas fluorescens R124</name>
    <dbReference type="NCBI Taxonomy" id="743713"/>
    <lineage>
        <taxon>Bacteria</taxon>
        <taxon>Pseudomonadati</taxon>
        <taxon>Pseudomonadota</taxon>
        <taxon>Gammaproteobacteria</taxon>
        <taxon>Pseudomonadales</taxon>
        <taxon>Pseudomonadaceae</taxon>
        <taxon>Pseudomonas</taxon>
    </lineage>
</organism>
<dbReference type="OrthoDB" id="7022752at2"/>
<sequence length="91" mass="9966">MNFNESLRSAAHSGALLTQRFIAFARSEMKAFLGCALGCYLGFIILFLMKADPETATFGEFLSVIHSSLNIAGSFMAAALSVALRWLFPRK</sequence>
<dbReference type="EMBL" id="CM001561">
    <property type="protein sequence ID" value="EJZ58037.1"/>
    <property type="molecule type" value="Genomic_DNA"/>
</dbReference>
<feature type="transmembrane region" description="Helical" evidence="1">
    <location>
        <begin position="31"/>
        <end position="49"/>
    </location>
</feature>
<reference evidence="2 3" key="1">
    <citation type="submission" date="2012-08" db="EMBL/GenBank/DDBJ databases">
        <title>The genome of cave-isolated P. fluorescens strain R124 demonstrates phenotypic adaptation to the mineral environment.</title>
        <authorList>
            <person name="Barton M.D."/>
            <person name="Petronio M."/>
            <person name="Giarrizzo J.G."/>
            <person name="Bowling B.V."/>
            <person name="Barton H.A."/>
        </authorList>
    </citation>
    <scope>NUCLEOTIDE SEQUENCE [LARGE SCALE GENOMIC DNA]</scope>
    <source>
        <strain evidence="2 3">R124</strain>
    </source>
</reference>
<dbReference type="AlphaFoldDB" id="A0A7U9GT82"/>
<evidence type="ECO:0000313" key="3">
    <source>
        <dbReference type="Proteomes" id="UP000006045"/>
    </source>
</evidence>
<proteinExistence type="predicted"/>
<keyword evidence="1" id="KW-0812">Transmembrane</keyword>
<name>A0A7U9GT82_PSEFL</name>
<keyword evidence="1" id="KW-1133">Transmembrane helix</keyword>
<evidence type="ECO:0000313" key="2">
    <source>
        <dbReference type="EMBL" id="EJZ58037.1"/>
    </source>
</evidence>
<keyword evidence="1" id="KW-0472">Membrane</keyword>
<dbReference type="RefSeq" id="WP_003224437.1">
    <property type="nucleotide sequence ID" value="NZ_CM001561.1"/>
</dbReference>
<protein>
    <submittedName>
        <fullName evidence="2">Uncharacterized protein</fullName>
    </submittedName>
</protein>
<dbReference type="Proteomes" id="UP000006045">
    <property type="component" value="Chromosome"/>
</dbReference>
<evidence type="ECO:0000256" key="1">
    <source>
        <dbReference type="SAM" id="Phobius"/>
    </source>
</evidence>